<keyword evidence="3" id="KW-0479">Metal-binding</keyword>
<dbReference type="PROSITE" id="PS50089">
    <property type="entry name" value="ZF_RING_2"/>
    <property type="match status" value="1"/>
</dbReference>
<dbReference type="Pfam" id="PF00097">
    <property type="entry name" value="zf-C3HC4"/>
    <property type="match status" value="1"/>
</dbReference>
<dbReference type="InterPro" id="IPR013320">
    <property type="entry name" value="ConA-like_dom_sf"/>
</dbReference>
<comment type="caution">
    <text evidence="8">The sequence shown here is derived from an EMBL/GenBank/DDBJ whole genome shotgun (WGS) entry which is preliminary data.</text>
</comment>
<dbReference type="PROSITE" id="PS00518">
    <property type="entry name" value="ZF_RING_1"/>
    <property type="match status" value="1"/>
</dbReference>
<dbReference type="SMART" id="SM00184">
    <property type="entry name" value="RING"/>
    <property type="match status" value="1"/>
</dbReference>
<sequence>MATPSVLLSEVQFQCWICQDVFSDPVSIPCGHSFCFTCITSHWDRSPAVSCPKCQARFPALSSPTSSKACSDIVVHSHTCLGTVRRAVADIELQLQSALKKLSFQVDVLLDPRTANPWLLLSENGRQIWDGDVEQNLEDTPERFDTAPCVLATR</sequence>
<dbReference type="EMBL" id="JAAKFY010000023">
    <property type="protein sequence ID" value="KAF3836914.1"/>
    <property type="molecule type" value="Genomic_DNA"/>
</dbReference>
<evidence type="ECO:0000256" key="3">
    <source>
        <dbReference type="ARBA" id="ARBA00022723"/>
    </source>
</evidence>
<dbReference type="SUPFAM" id="SSF57850">
    <property type="entry name" value="RING/U-box"/>
    <property type="match status" value="1"/>
</dbReference>
<keyword evidence="5" id="KW-0862">Zinc</keyword>
<keyword evidence="4 6" id="KW-0863">Zinc-finger</keyword>
<dbReference type="PANTHER" id="PTHR25465:SF32">
    <property type="entry name" value="BLOODTHIRSTY-RELATED GENE FAMILY, MEMBER 16 ISOFORM X1-RELATED"/>
    <property type="match status" value="1"/>
</dbReference>
<dbReference type="InterPro" id="IPR003879">
    <property type="entry name" value="Butyrophylin_SPRY"/>
</dbReference>
<dbReference type="Pfam" id="PF13765">
    <property type="entry name" value="PRY"/>
    <property type="match status" value="1"/>
</dbReference>
<evidence type="ECO:0000256" key="4">
    <source>
        <dbReference type="ARBA" id="ARBA00022771"/>
    </source>
</evidence>
<dbReference type="Gene3D" id="3.30.40.10">
    <property type="entry name" value="Zinc/RING finger domain, C3HC4 (zinc finger)"/>
    <property type="match status" value="1"/>
</dbReference>
<evidence type="ECO:0000259" key="7">
    <source>
        <dbReference type="PROSITE" id="PS50089"/>
    </source>
</evidence>
<dbReference type="OrthoDB" id="265776at2759"/>
<dbReference type="InterPro" id="IPR051051">
    <property type="entry name" value="E3_ubiq-ligase_TRIM/RNF"/>
</dbReference>
<evidence type="ECO:0000256" key="5">
    <source>
        <dbReference type="ARBA" id="ARBA00022833"/>
    </source>
</evidence>
<evidence type="ECO:0000313" key="9">
    <source>
        <dbReference type="Proteomes" id="UP000518266"/>
    </source>
</evidence>
<feature type="domain" description="RING-type" evidence="7">
    <location>
        <begin position="15"/>
        <end position="55"/>
    </location>
</feature>
<dbReference type="AlphaFoldDB" id="A0A7J5XIM4"/>
<protein>
    <recommendedName>
        <fullName evidence="7">RING-type domain-containing protein</fullName>
    </recommendedName>
</protein>
<dbReference type="Proteomes" id="UP000518266">
    <property type="component" value="Unassembled WGS sequence"/>
</dbReference>
<reference evidence="8 9" key="1">
    <citation type="submission" date="2020-03" db="EMBL/GenBank/DDBJ databases">
        <title>Dissostichus mawsoni Genome sequencing and assembly.</title>
        <authorList>
            <person name="Park H."/>
        </authorList>
    </citation>
    <scope>NUCLEOTIDE SEQUENCE [LARGE SCALE GENOMIC DNA]</scope>
    <source>
        <strain evidence="8">DM0001</strain>
        <tissue evidence="8">Muscle</tissue>
    </source>
</reference>
<dbReference type="GO" id="GO:0005737">
    <property type="term" value="C:cytoplasm"/>
    <property type="evidence" value="ECO:0007669"/>
    <property type="project" value="UniProtKB-SubCell"/>
</dbReference>
<evidence type="ECO:0000256" key="1">
    <source>
        <dbReference type="ARBA" id="ARBA00004496"/>
    </source>
</evidence>
<dbReference type="GO" id="GO:0008270">
    <property type="term" value="F:zinc ion binding"/>
    <property type="evidence" value="ECO:0007669"/>
    <property type="project" value="UniProtKB-KW"/>
</dbReference>
<organism evidence="8 9">
    <name type="scientific">Dissostichus mawsoni</name>
    <name type="common">Antarctic cod</name>
    <dbReference type="NCBI Taxonomy" id="36200"/>
    <lineage>
        <taxon>Eukaryota</taxon>
        <taxon>Metazoa</taxon>
        <taxon>Chordata</taxon>
        <taxon>Craniata</taxon>
        <taxon>Vertebrata</taxon>
        <taxon>Euteleostomi</taxon>
        <taxon>Actinopterygii</taxon>
        <taxon>Neopterygii</taxon>
        <taxon>Teleostei</taxon>
        <taxon>Neoteleostei</taxon>
        <taxon>Acanthomorphata</taxon>
        <taxon>Eupercaria</taxon>
        <taxon>Perciformes</taxon>
        <taxon>Notothenioidei</taxon>
        <taxon>Nototheniidae</taxon>
        <taxon>Dissostichus</taxon>
    </lineage>
</organism>
<dbReference type="InterPro" id="IPR017907">
    <property type="entry name" value="Znf_RING_CS"/>
</dbReference>
<dbReference type="InterPro" id="IPR013083">
    <property type="entry name" value="Znf_RING/FYVE/PHD"/>
</dbReference>
<dbReference type="PANTHER" id="PTHR25465">
    <property type="entry name" value="B-BOX DOMAIN CONTAINING"/>
    <property type="match status" value="1"/>
</dbReference>
<proteinExistence type="predicted"/>
<dbReference type="PRINTS" id="PR01407">
    <property type="entry name" value="BUTYPHLNCDUF"/>
</dbReference>
<dbReference type="InterPro" id="IPR006574">
    <property type="entry name" value="PRY"/>
</dbReference>
<dbReference type="InterPro" id="IPR018957">
    <property type="entry name" value="Znf_C3HC4_RING-type"/>
</dbReference>
<evidence type="ECO:0000313" key="8">
    <source>
        <dbReference type="EMBL" id="KAF3836914.1"/>
    </source>
</evidence>
<gene>
    <name evidence="8" type="ORF">F7725_004378</name>
</gene>
<dbReference type="InterPro" id="IPR001841">
    <property type="entry name" value="Znf_RING"/>
</dbReference>
<feature type="non-terminal residue" evidence="8">
    <location>
        <position position="1"/>
    </location>
</feature>
<evidence type="ECO:0000256" key="6">
    <source>
        <dbReference type="PROSITE-ProRule" id="PRU00175"/>
    </source>
</evidence>
<dbReference type="SUPFAM" id="SSF49899">
    <property type="entry name" value="Concanavalin A-like lectins/glucanases"/>
    <property type="match status" value="1"/>
</dbReference>
<evidence type="ECO:0000256" key="2">
    <source>
        <dbReference type="ARBA" id="ARBA00022490"/>
    </source>
</evidence>
<accession>A0A7J5XIM4</accession>
<dbReference type="SMART" id="SM00589">
    <property type="entry name" value="PRY"/>
    <property type="match status" value="1"/>
</dbReference>
<dbReference type="Gene3D" id="2.60.120.920">
    <property type="match status" value="1"/>
</dbReference>
<comment type="subcellular location">
    <subcellularLocation>
        <location evidence="1">Cytoplasm</location>
    </subcellularLocation>
</comment>
<keyword evidence="9" id="KW-1185">Reference proteome</keyword>
<dbReference type="InterPro" id="IPR043136">
    <property type="entry name" value="B30.2/SPRY_sf"/>
</dbReference>
<name>A0A7J5XIM4_DISMA</name>
<keyword evidence="2" id="KW-0963">Cytoplasm</keyword>